<evidence type="ECO:0000313" key="5">
    <source>
        <dbReference type="Proteomes" id="UP000677687"/>
    </source>
</evidence>
<name>A0A8T4KQZ5_9ARCH</name>
<comment type="similarity">
    <text evidence="2">Belongs to the acylphosphatase family.</text>
</comment>
<dbReference type="PANTHER" id="PTHR47268:SF4">
    <property type="entry name" value="ACYLPHOSPHATASE"/>
    <property type="match status" value="1"/>
</dbReference>
<sequence length="133" mass="14973">MAKAVFYIKDKVQEVGYRAFVMERLLETNLKGGAVNTEDGNVKVLLKGKRKDIIAFVERLKREMPELAENPALIGPEFDDSLEVPDEIRVSHALEMNQFGKAVVYLDKIDKNLGGIEKKLDELPEKIAKAMKA</sequence>
<protein>
    <recommendedName>
        <fullName evidence="1">acylphosphatase</fullName>
        <ecNumber evidence="1">3.6.1.7</ecNumber>
    </recommendedName>
</protein>
<dbReference type="PANTHER" id="PTHR47268">
    <property type="entry name" value="ACYLPHOSPHATASE"/>
    <property type="match status" value="1"/>
</dbReference>
<dbReference type="AlphaFoldDB" id="A0A8T4KQZ5"/>
<reference evidence="4" key="2">
    <citation type="submission" date="2021-05" db="EMBL/GenBank/DDBJ databases">
        <title>Protein family content uncovers lineage relationships and bacterial pathway maintenance mechanisms in DPANN archaea.</title>
        <authorList>
            <person name="Castelle C.J."/>
            <person name="Meheust R."/>
            <person name="Jaffe A.L."/>
            <person name="Seitz K."/>
            <person name="Gong X."/>
            <person name="Baker B.J."/>
            <person name="Banfield J.F."/>
        </authorList>
    </citation>
    <scope>NUCLEOTIDE SEQUENCE</scope>
    <source>
        <strain evidence="4">RIFCSPHIGHO2_01_FULL_AR10_44_11</strain>
    </source>
</reference>
<feature type="domain" description="Acylphosphatase-like" evidence="3">
    <location>
        <begin position="3"/>
        <end position="92"/>
    </location>
</feature>
<feature type="active site" evidence="1">
    <location>
        <position position="18"/>
    </location>
</feature>
<dbReference type="Proteomes" id="UP000677687">
    <property type="component" value="Unassembled WGS sequence"/>
</dbReference>
<dbReference type="InterPro" id="IPR020456">
    <property type="entry name" value="Acylphosphatase"/>
</dbReference>
<accession>A0A8T4KQZ5</accession>
<proteinExistence type="inferred from homology"/>
<gene>
    <name evidence="4" type="ORF">J4415_02815</name>
</gene>
<evidence type="ECO:0000256" key="1">
    <source>
        <dbReference type="PROSITE-ProRule" id="PRU00520"/>
    </source>
</evidence>
<feature type="active site" evidence="1">
    <location>
        <position position="36"/>
    </location>
</feature>
<evidence type="ECO:0000313" key="4">
    <source>
        <dbReference type="EMBL" id="MBS3057538.1"/>
    </source>
</evidence>
<dbReference type="EMBL" id="JAGVWD010000040">
    <property type="protein sequence ID" value="MBS3057538.1"/>
    <property type="molecule type" value="Genomic_DNA"/>
</dbReference>
<reference evidence="4" key="1">
    <citation type="submission" date="2021-03" db="EMBL/GenBank/DDBJ databases">
        <authorList>
            <person name="Jaffe A."/>
        </authorList>
    </citation>
    <scope>NUCLEOTIDE SEQUENCE</scope>
    <source>
        <strain evidence="4">RIFCSPHIGHO2_01_FULL_AR10_44_11</strain>
    </source>
</reference>
<dbReference type="PROSITE" id="PS51160">
    <property type="entry name" value="ACYLPHOSPHATASE_3"/>
    <property type="match status" value="1"/>
</dbReference>
<dbReference type="Pfam" id="PF00708">
    <property type="entry name" value="Acylphosphatase"/>
    <property type="match status" value="1"/>
</dbReference>
<organism evidence="4 5">
    <name type="scientific">Candidatus Iainarchaeum sp</name>
    <dbReference type="NCBI Taxonomy" id="3101447"/>
    <lineage>
        <taxon>Archaea</taxon>
        <taxon>Candidatus Iainarchaeota</taxon>
        <taxon>Candidatus Iainarchaeia</taxon>
        <taxon>Candidatus Iainarchaeales</taxon>
        <taxon>Candidatus Iainarchaeaceae</taxon>
        <taxon>Candidatus Iainarchaeum</taxon>
    </lineage>
</organism>
<comment type="catalytic activity">
    <reaction evidence="1">
        <text>an acyl phosphate + H2O = a carboxylate + phosphate + H(+)</text>
        <dbReference type="Rhea" id="RHEA:14965"/>
        <dbReference type="ChEBI" id="CHEBI:15377"/>
        <dbReference type="ChEBI" id="CHEBI:15378"/>
        <dbReference type="ChEBI" id="CHEBI:29067"/>
        <dbReference type="ChEBI" id="CHEBI:43474"/>
        <dbReference type="ChEBI" id="CHEBI:59918"/>
        <dbReference type="EC" id="3.6.1.7"/>
    </reaction>
</comment>
<dbReference type="InterPro" id="IPR036046">
    <property type="entry name" value="Acylphosphatase-like_dom_sf"/>
</dbReference>
<dbReference type="GO" id="GO:0003998">
    <property type="term" value="F:acylphosphatase activity"/>
    <property type="evidence" value="ECO:0007669"/>
    <property type="project" value="UniProtKB-EC"/>
</dbReference>
<comment type="caution">
    <text evidence="4">The sequence shown here is derived from an EMBL/GenBank/DDBJ whole genome shotgun (WGS) entry which is preliminary data.</text>
</comment>
<dbReference type="SUPFAM" id="SSF54975">
    <property type="entry name" value="Acylphosphatase/BLUF domain-like"/>
    <property type="match status" value="1"/>
</dbReference>
<dbReference type="InterPro" id="IPR001792">
    <property type="entry name" value="Acylphosphatase-like_dom"/>
</dbReference>
<evidence type="ECO:0000259" key="3">
    <source>
        <dbReference type="PROSITE" id="PS51160"/>
    </source>
</evidence>
<keyword evidence="1 4" id="KW-0378">Hydrolase</keyword>
<evidence type="ECO:0000256" key="2">
    <source>
        <dbReference type="RuleBase" id="RU004168"/>
    </source>
</evidence>
<dbReference type="Gene3D" id="3.30.70.100">
    <property type="match status" value="1"/>
</dbReference>
<dbReference type="EC" id="3.6.1.7" evidence="1"/>